<comment type="caution">
    <text evidence="1">The sequence shown here is derived from an EMBL/GenBank/DDBJ whole genome shotgun (WGS) entry which is preliminary data.</text>
</comment>
<accession>A0ABW7MMU6</accession>
<dbReference type="PROSITE" id="PS51257">
    <property type="entry name" value="PROKAR_LIPOPROTEIN"/>
    <property type="match status" value="1"/>
</dbReference>
<sequence>MKQIIFILFCATILIGCQQKPDNSAQEAFEKNSQTVLANLEGWQNENIDYSMYSKDFIMLETGVGAEKDSLTLDEVIANDKRMWEYYDFKLLTSPPVLLPGVNPDTKKPDGSVRHYSTWEITLPATDSTEAKSGQLKLYESFDFDADGKILYQQVYGDFGGLMMKLHHIDEDKGDMAEMEE</sequence>
<protein>
    <recommendedName>
        <fullName evidence="3">Lipoprotein</fullName>
    </recommendedName>
</protein>
<organism evidence="1 2">
    <name type="scientific">Gaetbulibacter aquiaggeris</name>
    <dbReference type="NCBI Taxonomy" id="1735373"/>
    <lineage>
        <taxon>Bacteria</taxon>
        <taxon>Pseudomonadati</taxon>
        <taxon>Bacteroidota</taxon>
        <taxon>Flavobacteriia</taxon>
        <taxon>Flavobacteriales</taxon>
        <taxon>Flavobacteriaceae</taxon>
        <taxon>Gaetbulibacter</taxon>
    </lineage>
</organism>
<name>A0ABW7MMU6_9FLAO</name>
<evidence type="ECO:0008006" key="3">
    <source>
        <dbReference type="Google" id="ProtNLM"/>
    </source>
</evidence>
<proteinExistence type="predicted"/>
<evidence type="ECO:0000313" key="1">
    <source>
        <dbReference type="EMBL" id="MFH6768138.1"/>
    </source>
</evidence>
<dbReference type="Proteomes" id="UP001610104">
    <property type="component" value="Unassembled WGS sequence"/>
</dbReference>
<evidence type="ECO:0000313" key="2">
    <source>
        <dbReference type="Proteomes" id="UP001610104"/>
    </source>
</evidence>
<dbReference type="RefSeq" id="WP_395437386.1">
    <property type="nucleotide sequence ID" value="NZ_JBAWKC010000001.1"/>
</dbReference>
<reference evidence="1 2" key="1">
    <citation type="submission" date="2024-02" db="EMBL/GenBank/DDBJ databases">
        <title>A Gaetbulibacter species isolated from tidal flats and genomic insights of their niches.</title>
        <authorList>
            <person name="Ye Y."/>
        </authorList>
    </citation>
    <scope>NUCLEOTIDE SEQUENCE [LARGE SCALE GENOMIC DNA]</scope>
    <source>
        <strain evidence="1 2">KEM-8</strain>
    </source>
</reference>
<dbReference type="EMBL" id="JBAWKC010000001">
    <property type="protein sequence ID" value="MFH6768138.1"/>
    <property type="molecule type" value="Genomic_DNA"/>
</dbReference>
<gene>
    <name evidence="1" type="ORF">V8G56_05255</name>
</gene>
<keyword evidence="2" id="KW-1185">Reference proteome</keyword>